<comment type="caution">
    <text evidence="11">The sequence shown here is derived from an EMBL/GenBank/DDBJ whole genome shotgun (WGS) entry which is preliminary data.</text>
</comment>
<evidence type="ECO:0000256" key="5">
    <source>
        <dbReference type="ARBA" id="ARBA00023134"/>
    </source>
</evidence>
<evidence type="ECO:0000313" key="11">
    <source>
        <dbReference type="EMBL" id="KAA9324036.1"/>
    </source>
</evidence>
<comment type="cofactor">
    <cofactor evidence="8">
        <name>Mg(2+)</name>
        <dbReference type="ChEBI" id="CHEBI:18420"/>
    </cofactor>
</comment>
<feature type="binding site" evidence="7">
    <location>
        <begin position="325"/>
        <end position="328"/>
    </location>
    <ligand>
        <name>GTP</name>
        <dbReference type="ChEBI" id="CHEBI:37565"/>
    </ligand>
</feature>
<evidence type="ECO:0000313" key="14">
    <source>
        <dbReference type="Proteomes" id="UP001385848"/>
    </source>
</evidence>
<comment type="similarity">
    <text evidence="6">Belongs to the TRAFAC class OBG-HflX-like GTPase superfamily. HflX GTPase family.</text>
</comment>
<dbReference type="PANTHER" id="PTHR10229">
    <property type="entry name" value="GTP-BINDING PROTEIN HFLX"/>
    <property type="match status" value="1"/>
</dbReference>
<dbReference type="InterPro" id="IPR016496">
    <property type="entry name" value="GTPase_HflX"/>
</dbReference>
<dbReference type="GeneID" id="31743586"/>
<dbReference type="InterPro" id="IPR027417">
    <property type="entry name" value="P-loop_NTPase"/>
</dbReference>
<dbReference type="HAMAP" id="MF_00900">
    <property type="entry name" value="GTPase_HflX"/>
    <property type="match status" value="1"/>
</dbReference>
<evidence type="ECO:0000256" key="3">
    <source>
        <dbReference type="ARBA" id="ARBA00022741"/>
    </source>
</evidence>
<feature type="binding site" evidence="8">
    <location>
        <position position="212"/>
    </location>
    <ligand>
        <name>Mg(2+)</name>
        <dbReference type="ChEBI" id="CHEBI:18420"/>
    </ligand>
</feature>
<keyword evidence="1 6" id="KW-0963">Cytoplasm</keyword>
<dbReference type="Gene3D" id="3.40.50.300">
    <property type="entry name" value="P-loop containing nucleotide triphosphate hydrolases"/>
    <property type="match status" value="1"/>
</dbReference>
<dbReference type="PRINTS" id="PR00326">
    <property type="entry name" value="GTP1OBG"/>
</dbReference>
<dbReference type="SUPFAM" id="SSF52540">
    <property type="entry name" value="P-loop containing nucleoside triphosphate hydrolases"/>
    <property type="match status" value="1"/>
</dbReference>
<dbReference type="PIRSF" id="PIRSF006809">
    <property type="entry name" value="GTP-binding_hflX_prd"/>
    <property type="match status" value="1"/>
</dbReference>
<proteinExistence type="inferred from homology"/>
<dbReference type="AlphaFoldDB" id="A0A5N1IFY2"/>
<dbReference type="InterPro" id="IPR006073">
    <property type="entry name" value="GTP-bd"/>
</dbReference>
<evidence type="ECO:0000256" key="1">
    <source>
        <dbReference type="ARBA" id="ARBA00022490"/>
    </source>
</evidence>
<dbReference type="Proteomes" id="UP000327236">
    <property type="component" value="Unassembled WGS sequence"/>
</dbReference>
<evidence type="ECO:0000256" key="9">
    <source>
        <dbReference type="SAM" id="MobiDB-lite"/>
    </source>
</evidence>
<dbReference type="Pfam" id="PF16360">
    <property type="entry name" value="GTP-bdg_M"/>
    <property type="match status" value="1"/>
</dbReference>
<sequence>MIDNQPQKTKVVVAGVNLNDPNFDYYMTELVNLSEANNMLVVGQVRQNLEQVYGGTYFGLGKLNEIKNLAHGLQASAVVLNDELTPMQIRNIEKITKLQVIDRTELILEIFANRAKTRQAKLQVQLARLQYELPRLHPSENTLDQQRGGGSVNRGSGESKLELNRRTIDKQITAIKKELQNVATQESIKSKRRNNSKLPQVALVGYTNAGKSTTMNGLLKAFNNDASKEVFVKNMLFATLDTSVRRINFDGTNDFIISDTVGFISKLPHNLIESFKATLKEASDADLIVNIVDSSDSNMLQMIKTTQKVLHEIGITNIPVVTAYNKADLTNKKFPEIEGNDILYSAKDSKSIKALAKFITKRIFSNYKTLNIELPLNAGSLLSYLHENGDVQKEKYTDTGILVKVKLAPKDYSKFSIYKQKSE</sequence>
<dbReference type="FunFam" id="3.40.50.11060:FF:000001">
    <property type="entry name" value="GTPase HflX"/>
    <property type="match status" value="1"/>
</dbReference>
<evidence type="ECO:0000256" key="8">
    <source>
        <dbReference type="PIRSR" id="PIRSR006809-2"/>
    </source>
</evidence>
<feature type="binding site" evidence="7">
    <location>
        <begin position="345"/>
        <end position="347"/>
    </location>
    <ligand>
        <name>GTP</name>
        <dbReference type="ChEBI" id="CHEBI:37565"/>
    </ligand>
</feature>
<dbReference type="InterPro" id="IPR032305">
    <property type="entry name" value="GTP-bd_M"/>
</dbReference>
<dbReference type="Pfam" id="PF01926">
    <property type="entry name" value="MMR_HSR1"/>
    <property type="match status" value="1"/>
</dbReference>
<evidence type="ECO:0000256" key="2">
    <source>
        <dbReference type="ARBA" id="ARBA00022723"/>
    </source>
</evidence>
<dbReference type="GO" id="GO:0005737">
    <property type="term" value="C:cytoplasm"/>
    <property type="evidence" value="ECO:0007669"/>
    <property type="project" value="UniProtKB-SubCell"/>
</dbReference>
<keyword evidence="3 6" id="KW-0547">Nucleotide-binding</keyword>
<comment type="subcellular location">
    <subcellularLocation>
        <location evidence="6">Cytoplasm</location>
    </subcellularLocation>
    <text evidence="6">May associate with membranes.</text>
</comment>
<feature type="binding site" evidence="7">
    <location>
        <begin position="259"/>
        <end position="262"/>
    </location>
    <ligand>
        <name>GTP</name>
        <dbReference type="ChEBI" id="CHEBI:37565"/>
    </ligand>
</feature>
<comment type="subunit">
    <text evidence="6">Monomer. Associates with the 50S ribosomal subunit.</text>
</comment>
<reference evidence="12 14" key="2">
    <citation type="submission" date="2024-04" db="EMBL/GenBank/DDBJ databases">
        <title>Three lactobacilli isolated from voided urine samples from females with type 2 diabetes.</title>
        <authorList>
            <person name="Kula A."/>
            <person name="Stegman N."/>
            <person name="Putonti C."/>
        </authorList>
    </citation>
    <scope>NUCLEOTIDE SEQUENCE [LARGE SCALE GENOMIC DNA]</scope>
    <source>
        <strain evidence="12 14">1855</strain>
    </source>
</reference>
<dbReference type="NCBIfam" id="TIGR03156">
    <property type="entry name" value="GTP_HflX"/>
    <property type="match status" value="1"/>
</dbReference>
<dbReference type="Gene3D" id="3.40.50.11060">
    <property type="entry name" value="GTPase HflX, N-terminal domain"/>
    <property type="match status" value="1"/>
</dbReference>
<dbReference type="Gene3D" id="6.10.250.2860">
    <property type="match status" value="1"/>
</dbReference>
<evidence type="ECO:0000256" key="6">
    <source>
        <dbReference type="HAMAP-Rule" id="MF_00900"/>
    </source>
</evidence>
<feature type="binding site" evidence="7">
    <location>
        <begin position="205"/>
        <end position="212"/>
    </location>
    <ligand>
        <name>GTP</name>
        <dbReference type="ChEBI" id="CHEBI:37565"/>
    </ligand>
</feature>
<dbReference type="GO" id="GO:0043022">
    <property type="term" value="F:ribosome binding"/>
    <property type="evidence" value="ECO:0007669"/>
    <property type="project" value="TreeGrafter"/>
</dbReference>
<reference evidence="11 13" key="1">
    <citation type="submission" date="2019-09" db="EMBL/GenBank/DDBJ databases">
        <title>Draft genome sequence assemblies of isolates from the urinary tract.</title>
        <authorList>
            <person name="Mores C.R."/>
            <person name="Putonti C."/>
            <person name="Wolfe A.J."/>
        </authorList>
    </citation>
    <scope>NUCLEOTIDE SEQUENCE [LARGE SCALE GENOMIC DNA]</scope>
    <source>
        <strain evidence="11 13">UMB246</strain>
    </source>
</reference>
<keyword evidence="4 8" id="KW-0460">Magnesium</keyword>
<dbReference type="KEGG" id="lje:BUE77_07620"/>
<dbReference type="EMBL" id="JBBVUL010000009">
    <property type="protein sequence ID" value="MEL0565359.1"/>
    <property type="molecule type" value="Genomic_DNA"/>
</dbReference>
<name>A0A5N1IFY2_LACJE</name>
<dbReference type="EMBL" id="VYWW01000004">
    <property type="protein sequence ID" value="KAA9324036.1"/>
    <property type="molecule type" value="Genomic_DNA"/>
</dbReference>
<feature type="binding site" evidence="8">
    <location>
        <position position="239"/>
    </location>
    <ligand>
        <name>Mg(2+)</name>
        <dbReference type="ChEBI" id="CHEBI:18420"/>
    </ligand>
</feature>
<dbReference type="OrthoDB" id="9812272at2"/>
<dbReference type="InterPro" id="IPR025121">
    <property type="entry name" value="GTPase_HflX_N"/>
</dbReference>
<dbReference type="Pfam" id="PF13167">
    <property type="entry name" value="GTP-bdg_N"/>
    <property type="match status" value="1"/>
</dbReference>
<dbReference type="Proteomes" id="UP001385848">
    <property type="component" value="Unassembled WGS sequence"/>
</dbReference>
<dbReference type="InterPro" id="IPR042108">
    <property type="entry name" value="GTPase_HflX_N_sf"/>
</dbReference>
<feature type="domain" description="Hflx-type G" evidence="10">
    <location>
        <begin position="199"/>
        <end position="367"/>
    </location>
</feature>
<feature type="region of interest" description="Disordered" evidence="9">
    <location>
        <begin position="137"/>
        <end position="160"/>
    </location>
</feature>
<feature type="binding site" evidence="7">
    <location>
        <begin position="237"/>
        <end position="241"/>
    </location>
    <ligand>
        <name>GTP</name>
        <dbReference type="ChEBI" id="CHEBI:37565"/>
    </ligand>
</feature>
<dbReference type="PANTHER" id="PTHR10229:SF4">
    <property type="entry name" value="GTPASE HFLX"/>
    <property type="match status" value="1"/>
</dbReference>
<evidence type="ECO:0000313" key="12">
    <source>
        <dbReference type="EMBL" id="MEL0565359.1"/>
    </source>
</evidence>
<dbReference type="RefSeq" id="WP_006585619.1">
    <property type="nucleotide sequence ID" value="NZ_CATOUV010000001.1"/>
</dbReference>
<dbReference type="InterPro" id="IPR030394">
    <property type="entry name" value="G_HFLX_dom"/>
</dbReference>
<evidence type="ECO:0000313" key="13">
    <source>
        <dbReference type="Proteomes" id="UP000327236"/>
    </source>
</evidence>
<keyword evidence="2 8" id="KW-0479">Metal-binding</keyword>
<dbReference type="PROSITE" id="PS51705">
    <property type="entry name" value="G_HFLX"/>
    <property type="match status" value="1"/>
</dbReference>
<organism evidence="11 13">
    <name type="scientific">Lactobacillus jensenii</name>
    <dbReference type="NCBI Taxonomy" id="109790"/>
    <lineage>
        <taxon>Bacteria</taxon>
        <taxon>Bacillati</taxon>
        <taxon>Bacillota</taxon>
        <taxon>Bacilli</taxon>
        <taxon>Lactobacillales</taxon>
        <taxon>Lactobacillaceae</taxon>
        <taxon>Lactobacillus</taxon>
    </lineage>
</organism>
<dbReference type="GO" id="GO:0046872">
    <property type="term" value="F:metal ion binding"/>
    <property type="evidence" value="ECO:0007669"/>
    <property type="project" value="UniProtKB-KW"/>
</dbReference>
<dbReference type="CDD" id="cd01878">
    <property type="entry name" value="HflX"/>
    <property type="match status" value="1"/>
</dbReference>
<comment type="function">
    <text evidence="6">GTPase that associates with the 50S ribosomal subunit and may have a role during protein synthesis or ribosome biogenesis.</text>
</comment>
<evidence type="ECO:0000259" key="10">
    <source>
        <dbReference type="PROSITE" id="PS51705"/>
    </source>
</evidence>
<dbReference type="GO" id="GO:0005525">
    <property type="term" value="F:GTP binding"/>
    <property type="evidence" value="ECO:0007669"/>
    <property type="project" value="UniProtKB-UniRule"/>
</dbReference>
<protein>
    <recommendedName>
        <fullName evidence="6">GTPase HflX</fullName>
    </recommendedName>
    <alternativeName>
        <fullName evidence="6">GTP-binding protein HflX</fullName>
    </alternativeName>
</protein>
<accession>A0A5N1IFY2</accession>
<keyword evidence="14" id="KW-1185">Reference proteome</keyword>
<gene>
    <name evidence="6 11" type="primary">hflX</name>
    <name evidence="12" type="ORF">AAC431_05395</name>
    <name evidence="11" type="ORF">F6H94_01435</name>
</gene>
<keyword evidence="5 6" id="KW-0342">GTP-binding</keyword>
<evidence type="ECO:0000256" key="7">
    <source>
        <dbReference type="PIRSR" id="PIRSR006809-1"/>
    </source>
</evidence>
<evidence type="ECO:0000256" key="4">
    <source>
        <dbReference type="ARBA" id="ARBA00022842"/>
    </source>
</evidence>
<dbReference type="GO" id="GO:0003924">
    <property type="term" value="F:GTPase activity"/>
    <property type="evidence" value="ECO:0007669"/>
    <property type="project" value="UniProtKB-UniRule"/>
</dbReference>